<sequence length="409" mass="45018">MIRVEGVTKLFGPDPASVLARLKAGQGKAELQAESGHVLGVNDVSFALEPGEVFVIMGLSGSGKSTLIRCINRLIEPTAGRIFLEDPETGSEEITGASPERLRRLRRRHLSMVFQHFALFPHRSVRSNVAYGLEIQGVATDERLRRAQEVLAMVGLDDWGDAYPQTLSGGMQQRVGLARALATEARVLLMDEPFSALDPLIKVTMQQELKKLQARLGRTILFITHDLDEAMRLGDRIAIMEDGAIVQLGTPEQILVNPRTDYVARFVEHADPTAVITAGTIALPLGDRAFTPLGERDGLRLLGHRDHPTLCLGVDDAGRLRGAWRDERPLPLGELGRTLETPPPGHPRDDLLLSCSRDEVLRRVLRGRLHSSLPLLVTEEERLAGLIDEPQLIHGILEKRGPRVEEATA</sequence>
<evidence type="ECO:0000259" key="6">
    <source>
        <dbReference type="PROSITE" id="PS50893"/>
    </source>
</evidence>
<dbReference type="PANTHER" id="PTHR43869:SF1">
    <property type="entry name" value="GLYCINE BETAINE_PROLINE BETAINE TRANSPORT SYSTEM ATP-BINDING PROTEIN PROV"/>
    <property type="match status" value="1"/>
</dbReference>
<gene>
    <name evidence="7" type="ORF">ACFQH5_01570</name>
</gene>
<dbReference type="InterPro" id="IPR051921">
    <property type="entry name" value="ABC_osmolyte_uptake_ATP-bind"/>
</dbReference>
<dbReference type="InterPro" id="IPR005892">
    <property type="entry name" value="Gly-betaine_transp_ATP-bd"/>
</dbReference>
<evidence type="ECO:0000313" key="7">
    <source>
        <dbReference type="EMBL" id="MFC7088235.1"/>
    </source>
</evidence>
<dbReference type="PANTHER" id="PTHR43869">
    <property type="entry name" value="GLYCINE BETAINE/PROLINE BETAINE TRANSPORT SYSTEM ATP-BINDING PROTEIN PROV"/>
    <property type="match status" value="1"/>
</dbReference>
<accession>A0ABW2EQQ6</accession>
<evidence type="ECO:0000256" key="1">
    <source>
        <dbReference type="ARBA" id="ARBA00005417"/>
    </source>
</evidence>
<protein>
    <recommendedName>
        <fullName evidence="5">Quaternary amine transport ATP-binding protein</fullName>
        <ecNumber evidence="5">7.6.2.9</ecNumber>
    </recommendedName>
</protein>
<comment type="subunit">
    <text evidence="5">The complex is probably composed of two ATP-binding proteins, two transmembrane proteins and a solute-binding protein.</text>
</comment>
<dbReference type="PROSITE" id="PS50893">
    <property type="entry name" value="ABC_TRANSPORTER_2"/>
    <property type="match status" value="1"/>
</dbReference>
<organism evidence="7 8">
    <name type="scientific">Halomonas salifodinae</name>
    <dbReference type="NCBI Taxonomy" id="438745"/>
    <lineage>
        <taxon>Bacteria</taxon>
        <taxon>Pseudomonadati</taxon>
        <taxon>Pseudomonadota</taxon>
        <taxon>Gammaproteobacteria</taxon>
        <taxon>Oceanospirillales</taxon>
        <taxon>Halomonadaceae</taxon>
        <taxon>Halomonas</taxon>
    </lineage>
</organism>
<dbReference type="Proteomes" id="UP001596411">
    <property type="component" value="Unassembled WGS sequence"/>
</dbReference>
<dbReference type="SUPFAM" id="SSF52540">
    <property type="entry name" value="P-loop containing nucleoside triphosphate hydrolases"/>
    <property type="match status" value="1"/>
</dbReference>
<dbReference type="GO" id="GO:0005524">
    <property type="term" value="F:ATP binding"/>
    <property type="evidence" value="ECO:0007669"/>
    <property type="project" value="UniProtKB-KW"/>
</dbReference>
<evidence type="ECO:0000256" key="5">
    <source>
        <dbReference type="RuleBase" id="RU369116"/>
    </source>
</evidence>
<evidence type="ECO:0000256" key="3">
    <source>
        <dbReference type="ARBA" id="ARBA00022741"/>
    </source>
</evidence>
<comment type="similarity">
    <text evidence="1 5">Belongs to the ABC transporter superfamily.</text>
</comment>
<dbReference type="NCBIfam" id="TIGR01186">
    <property type="entry name" value="proV"/>
    <property type="match status" value="1"/>
</dbReference>
<dbReference type="PROSITE" id="PS00211">
    <property type="entry name" value="ABC_TRANSPORTER_1"/>
    <property type="match status" value="1"/>
</dbReference>
<feature type="domain" description="ABC transporter" evidence="6">
    <location>
        <begin position="2"/>
        <end position="267"/>
    </location>
</feature>
<keyword evidence="5" id="KW-1003">Cell membrane</keyword>
<keyword evidence="2 5" id="KW-0813">Transport</keyword>
<dbReference type="RefSeq" id="WP_346061515.1">
    <property type="nucleotide sequence ID" value="NZ_BAAADR010000004.1"/>
</dbReference>
<dbReference type="SMART" id="SM00382">
    <property type="entry name" value="AAA"/>
    <property type="match status" value="1"/>
</dbReference>
<evidence type="ECO:0000256" key="4">
    <source>
        <dbReference type="ARBA" id="ARBA00022840"/>
    </source>
</evidence>
<dbReference type="Gene3D" id="3.40.50.300">
    <property type="entry name" value="P-loop containing nucleotide triphosphate hydrolases"/>
    <property type="match status" value="1"/>
</dbReference>
<keyword evidence="5" id="KW-0997">Cell inner membrane</keyword>
<evidence type="ECO:0000313" key="8">
    <source>
        <dbReference type="Proteomes" id="UP001596411"/>
    </source>
</evidence>
<keyword evidence="4 5" id="KW-0067">ATP-binding</keyword>
<keyword evidence="8" id="KW-1185">Reference proteome</keyword>
<comment type="caution">
    <text evidence="7">The sequence shown here is derived from an EMBL/GenBank/DDBJ whole genome shotgun (WGS) entry which is preliminary data.</text>
</comment>
<comment type="catalytic activity">
    <reaction evidence="5">
        <text>a quaternary ammonium(out) + ATP + H2O = a quaternary ammonium(in) + ADP + phosphate + H(+)</text>
        <dbReference type="Rhea" id="RHEA:11036"/>
        <dbReference type="ChEBI" id="CHEBI:15377"/>
        <dbReference type="ChEBI" id="CHEBI:15378"/>
        <dbReference type="ChEBI" id="CHEBI:30616"/>
        <dbReference type="ChEBI" id="CHEBI:35267"/>
        <dbReference type="ChEBI" id="CHEBI:43474"/>
        <dbReference type="ChEBI" id="CHEBI:456216"/>
    </reaction>
</comment>
<dbReference type="InterPro" id="IPR003593">
    <property type="entry name" value="AAA+_ATPase"/>
</dbReference>
<dbReference type="InterPro" id="IPR027417">
    <property type="entry name" value="P-loop_NTPase"/>
</dbReference>
<name>A0ABW2EQQ6_9GAMM</name>
<dbReference type="InterPro" id="IPR003439">
    <property type="entry name" value="ABC_transporter-like_ATP-bd"/>
</dbReference>
<reference evidence="8" key="1">
    <citation type="journal article" date="2019" name="Int. J. Syst. Evol. Microbiol.">
        <title>The Global Catalogue of Microorganisms (GCM) 10K type strain sequencing project: providing services to taxonomists for standard genome sequencing and annotation.</title>
        <authorList>
            <consortium name="The Broad Institute Genomics Platform"/>
            <consortium name="The Broad Institute Genome Sequencing Center for Infectious Disease"/>
            <person name="Wu L."/>
            <person name="Ma J."/>
        </authorList>
    </citation>
    <scope>NUCLEOTIDE SEQUENCE [LARGE SCALE GENOMIC DNA]</scope>
    <source>
        <strain evidence="8">CGMCC 1.13666</strain>
    </source>
</reference>
<keyword evidence="3 5" id="KW-0547">Nucleotide-binding</keyword>
<evidence type="ECO:0000256" key="2">
    <source>
        <dbReference type="ARBA" id="ARBA00022448"/>
    </source>
</evidence>
<dbReference type="InterPro" id="IPR017871">
    <property type="entry name" value="ABC_transporter-like_CS"/>
</dbReference>
<proteinExistence type="inferred from homology"/>
<dbReference type="EMBL" id="JBHSZP010000002">
    <property type="protein sequence ID" value="MFC7088235.1"/>
    <property type="molecule type" value="Genomic_DNA"/>
</dbReference>
<comment type="subcellular location">
    <subcellularLocation>
        <location evidence="5">Cell inner membrane</location>
        <topology evidence="5">Peripheral membrane protein</topology>
    </subcellularLocation>
</comment>
<dbReference type="EC" id="7.6.2.9" evidence="5"/>
<dbReference type="Pfam" id="PF00005">
    <property type="entry name" value="ABC_tran"/>
    <property type="match status" value="1"/>
</dbReference>
<keyword evidence="5" id="KW-0472">Membrane</keyword>